<feature type="compositionally biased region" description="Polar residues" evidence="1">
    <location>
        <begin position="156"/>
        <end position="181"/>
    </location>
</feature>
<accession>A0AAD5XAT0</accession>
<feature type="compositionally biased region" description="Low complexity" evidence="1">
    <location>
        <begin position="386"/>
        <end position="413"/>
    </location>
</feature>
<comment type="caution">
    <text evidence="2">The sequence shown here is derived from an EMBL/GenBank/DDBJ whole genome shotgun (WGS) entry which is preliminary data.</text>
</comment>
<feature type="region of interest" description="Disordered" evidence="1">
    <location>
        <begin position="132"/>
        <end position="196"/>
    </location>
</feature>
<evidence type="ECO:0000313" key="3">
    <source>
        <dbReference type="Proteomes" id="UP001211907"/>
    </source>
</evidence>
<dbReference type="Proteomes" id="UP001211907">
    <property type="component" value="Unassembled WGS sequence"/>
</dbReference>
<reference evidence="2" key="1">
    <citation type="submission" date="2020-05" db="EMBL/GenBank/DDBJ databases">
        <title>Phylogenomic resolution of chytrid fungi.</title>
        <authorList>
            <person name="Stajich J.E."/>
            <person name="Amses K."/>
            <person name="Simmons R."/>
            <person name="Seto K."/>
            <person name="Myers J."/>
            <person name="Bonds A."/>
            <person name="Quandt C.A."/>
            <person name="Barry K."/>
            <person name="Liu P."/>
            <person name="Grigoriev I."/>
            <person name="Longcore J.E."/>
            <person name="James T.Y."/>
        </authorList>
    </citation>
    <scope>NUCLEOTIDE SEQUENCE</scope>
    <source>
        <strain evidence="2">JEL0513</strain>
    </source>
</reference>
<feature type="region of interest" description="Disordered" evidence="1">
    <location>
        <begin position="377"/>
        <end position="437"/>
    </location>
</feature>
<keyword evidence="3" id="KW-1185">Reference proteome</keyword>
<evidence type="ECO:0000256" key="1">
    <source>
        <dbReference type="SAM" id="MobiDB-lite"/>
    </source>
</evidence>
<dbReference type="AlphaFoldDB" id="A0AAD5XAT0"/>
<gene>
    <name evidence="2" type="ORF">HK100_010200</name>
</gene>
<organism evidence="2 3">
    <name type="scientific">Physocladia obscura</name>
    <dbReference type="NCBI Taxonomy" id="109957"/>
    <lineage>
        <taxon>Eukaryota</taxon>
        <taxon>Fungi</taxon>
        <taxon>Fungi incertae sedis</taxon>
        <taxon>Chytridiomycota</taxon>
        <taxon>Chytridiomycota incertae sedis</taxon>
        <taxon>Chytridiomycetes</taxon>
        <taxon>Chytridiales</taxon>
        <taxon>Chytriomycetaceae</taxon>
        <taxon>Physocladia</taxon>
    </lineage>
</organism>
<feature type="compositionally biased region" description="Low complexity" evidence="1">
    <location>
        <begin position="20"/>
        <end position="30"/>
    </location>
</feature>
<sequence length="452" mass="50557">DRVFDLRYPTRTLNHTPRRISIPSRTVSSHSRSRSRSHSPTTISSPHAKSFQLSPAPHRKSVLIIDPKDNKDLELEIEKIATKLGVVIETENLGPDFVTTPTTTSAATRNAYSAPVTVIPYSVYPEWWGHQEHQPSSPLYPRRQKVSKKNKKINNSTRESPPQSTSTRQQNQLKSNQSMPASLSLKRNKTDAVAQTTADHDDDLVAAILNQLVAAASKLQQNKNSSESQSRSRSESKNDRNNRNFHHSNNDDSSNEYSSDSSRSSSVSNSWQEELHEKHRGRSQNKFNNSSSRALANQQKRQQNTPESVLKAQVANKATLTDTIDKQPQPRNSGSGDSSDSEYSEYGLRRNDGDSEDDNSGRVDAAVERLYRIMKRQEKQKSKKFSQSLSSESLRSSSSSSSSSSSPILLPASPLHPPLATLMNDDTDLQQQQQASANLWIRTEDPVITNWK</sequence>
<feature type="compositionally biased region" description="Basic and acidic residues" evidence="1">
    <location>
        <begin position="230"/>
        <end position="242"/>
    </location>
</feature>
<proteinExistence type="predicted"/>
<feature type="non-terminal residue" evidence="2">
    <location>
        <position position="452"/>
    </location>
</feature>
<feature type="compositionally biased region" description="Basic residues" evidence="1">
    <location>
        <begin position="142"/>
        <end position="152"/>
    </location>
</feature>
<feature type="compositionally biased region" description="Low complexity" evidence="1">
    <location>
        <begin position="38"/>
        <end position="47"/>
    </location>
</feature>
<feature type="compositionally biased region" description="Low complexity" evidence="1">
    <location>
        <begin position="218"/>
        <end position="229"/>
    </location>
</feature>
<feature type="compositionally biased region" description="Low complexity" evidence="1">
    <location>
        <begin position="251"/>
        <end position="270"/>
    </location>
</feature>
<protein>
    <submittedName>
        <fullName evidence="2">Uncharacterized protein</fullName>
    </submittedName>
</protein>
<feature type="region of interest" description="Disordered" evidence="1">
    <location>
        <begin position="218"/>
        <end position="363"/>
    </location>
</feature>
<evidence type="ECO:0000313" key="2">
    <source>
        <dbReference type="EMBL" id="KAJ3080220.1"/>
    </source>
</evidence>
<feature type="compositionally biased region" description="Polar residues" evidence="1">
    <location>
        <begin position="284"/>
        <end position="307"/>
    </location>
</feature>
<feature type="compositionally biased region" description="Basic and acidic residues" evidence="1">
    <location>
        <begin position="347"/>
        <end position="363"/>
    </location>
</feature>
<feature type="non-terminal residue" evidence="2">
    <location>
        <position position="1"/>
    </location>
</feature>
<dbReference type="EMBL" id="JADGJH010005538">
    <property type="protein sequence ID" value="KAJ3080220.1"/>
    <property type="molecule type" value="Genomic_DNA"/>
</dbReference>
<feature type="region of interest" description="Disordered" evidence="1">
    <location>
        <begin position="20"/>
        <end position="56"/>
    </location>
</feature>
<name>A0AAD5XAT0_9FUNG</name>